<organism evidence="2 4">
    <name type="scientific">Aneurinibacillus migulanus</name>
    <name type="common">Bacillus migulanus</name>
    <dbReference type="NCBI Taxonomy" id="47500"/>
    <lineage>
        <taxon>Bacteria</taxon>
        <taxon>Bacillati</taxon>
        <taxon>Bacillota</taxon>
        <taxon>Bacilli</taxon>
        <taxon>Bacillales</taxon>
        <taxon>Paenibacillaceae</taxon>
        <taxon>Aneurinibacillus group</taxon>
        <taxon>Aneurinibacillus</taxon>
    </lineage>
</organism>
<dbReference type="Proteomes" id="UP000182836">
    <property type="component" value="Unassembled WGS sequence"/>
</dbReference>
<dbReference type="PANTHER" id="PTHR43591:SF24">
    <property type="entry name" value="2-METHOXY-6-POLYPRENYL-1,4-BENZOQUINOL METHYLASE, MITOCHONDRIAL"/>
    <property type="match status" value="1"/>
</dbReference>
<protein>
    <submittedName>
        <fullName evidence="3">Methyltransferase domain-containing protein</fullName>
    </submittedName>
    <submittedName>
        <fullName evidence="2">Phosphatidylethanolamine N-methyltransferase</fullName>
    </submittedName>
</protein>
<evidence type="ECO:0000313" key="2">
    <source>
        <dbReference type="EMBL" id="KON97157.1"/>
    </source>
</evidence>
<keyword evidence="4" id="KW-1185">Reference proteome</keyword>
<dbReference type="EMBL" id="LGUG01000004">
    <property type="protein sequence ID" value="KON97157.1"/>
    <property type="molecule type" value="Genomic_DNA"/>
</dbReference>
<dbReference type="PANTHER" id="PTHR43591">
    <property type="entry name" value="METHYLTRANSFERASE"/>
    <property type="match status" value="1"/>
</dbReference>
<sequence>MNNTWNKIIYKLWAPVYDLVFNSTLFLQARKTVFKNAPIPPGSRILFVGVGTGADLQLLTQEDSTVTAIDISPDMLQQAKKKYGDSQLITFMEMDAQHMNFSDESFDIVIANLVVSVVPDPMLCMKEIIRVTRKEGHILIFDKFGPDDKKLSIRKKIIRPFVSILGTDIGRSFAEMVAPHLETVKQQENAPVLFNGMYRKILLQKVK</sequence>
<evidence type="ECO:0000313" key="5">
    <source>
        <dbReference type="Proteomes" id="UP000182836"/>
    </source>
</evidence>
<dbReference type="InterPro" id="IPR013216">
    <property type="entry name" value="Methyltransf_11"/>
</dbReference>
<dbReference type="Pfam" id="PF08241">
    <property type="entry name" value="Methyltransf_11"/>
    <property type="match status" value="1"/>
</dbReference>
<dbReference type="OrthoDB" id="323463at2"/>
<dbReference type="SUPFAM" id="SSF53335">
    <property type="entry name" value="S-adenosyl-L-methionine-dependent methyltransferases"/>
    <property type="match status" value="1"/>
</dbReference>
<dbReference type="GO" id="GO:0008757">
    <property type="term" value="F:S-adenosylmethionine-dependent methyltransferase activity"/>
    <property type="evidence" value="ECO:0007669"/>
    <property type="project" value="InterPro"/>
</dbReference>
<dbReference type="EMBL" id="FNED01000034">
    <property type="protein sequence ID" value="SDJ97049.1"/>
    <property type="molecule type" value="Genomic_DNA"/>
</dbReference>
<keyword evidence="2" id="KW-0489">Methyltransferase</keyword>
<gene>
    <name evidence="2" type="ORF">AF333_18520</name>
    <name evidence="3" type="ORF">SAMN04487909_13441</name>
</gene>
<dbReference type="Proteomes" id="UP000037269">
    <property type="component" value="Unassembled WGS sequence"/>
</dbReference>
<proteinExistence type="predicted"/>
<keyword evidence="2" id="KW-0808">Transferase</keyword>
<reference evidence="3 5" key="2">
    <citation type="submission" date="2016-10" db="EMBL/GenBank/DDBJ databases">
        <authorList>
            <person name="de Groot N.N."/>
        </authorList>
    </citation>
    <scope>NUCLEOTIDE SEQUENCE [LARGE SCALE GENOMIC DNA]</scope>
    <source>
        <strain evidence="3 5">DSM 2895</strain>
    </source>
</reference>
<evidence type="ECO:0000313" key="3">
    <source>
        <dbReference type="EMBL" id="SDJ97049.1"/>
    </source>
</evidence>
<feature type="domain" description="Methyltransferase type 11" evidence="1">
    <location>
        <begin position="48"/>
        <end position="140"/>
    </location>
</feature>
<reference evidence="2 4" key="1">
    <citation type="submission" date="2015-07" db="EMBL/GenBank/DDBJ databases">
        <title>Fjat-14205 dsm 2895.</title>
        <authorList>
            <person name="Liu B."/>
            <person name="Wang J."/>
            <person name="Zhu Y."/>
            <person name="Liu G."/>
            <person name="Chen Q."/>
            <person name="Chen Z."/>
            <person name="Lan J."/>
            <person name="Che J."/>
            <person name="Ge C."/>
            <person name="Shi H."/>
            <person name="Pan Z."/>
            <person name="Liu X."/>
        </authorList>
    </citation>
    <scope>NUCLEOTIDE SEQUENCE [LARGE SCALE GENOMIC DNA]</scope>
    <source>
        <strain evidence="2 4">DSM 2895</strain>
    </source>
</reference>
<dbReference type="STRING" id="47500.AF333_18520"/>
<name>A0A0D1WFP9_ANEMI</name>
<dbReference type="CDD" id="cd02440">
    <property type="entry name" value="AdoMet_MTases"/>
    <property type="match status" value="1"/>
</dbReference>
<accession>A0A0D1WFP9</accession>
<dbReference type="RefSeq" id="WP_043064876.1">
    <property type="nucleotide sequence ID" value="NZ_BJOA01000101.1"/>
</dbReference>
<dbReference type="AlphaFoldDB" id="A0A0D1WFP9"/>
<evidence type="ECO:0000259" key="1">
    <source>
        <dbReference type="Pfam" id="PF08241"/>
    </source>
</evidence>
<evidence type="ECO:0000313" key="4">
    <source>
        <dbReference type="Proteomes" id="UP000037269"/>
    </source>
</evidence>
<dbReference type="PATRIC" id="fig|47500.12.peg.2978"/>
<dbReference type="InterPro" id="IPR029063">
    <property type="entry name" value="SAM-dependent_MTases_sf"/>
</dbReference>
<dbReference type="Gene3D" id="3.40.50.150">
    <property type="entry name" value="Vaccinia Virus protein VP39"/>
    <property type="match status" value="1"/>
</dbReference>
<dbReference type="GO" id="GO:0032259">
    <property type="term" value="P:methylation"/>
    <property type="evidence" value="ECO:0007669"/>
    <property type="project" value="UniProtKB-KW"/>
</dbReference>